<name>A0ABQ9HQQ6_9NEOP</name>
<dbReference type="Proteomes" id="UP001159363">
    <property type="component" value="Chromosome X"/>
</dbReference>
<sequence>MGNTYQYCVPCTVDQSSTTWKRSNNRWWYYSKYILIRKTGWKQVLNLPTDEPLSHEAVAMPYMFLGDDAFALSIHMLKLYPGIHDIISSERVFIYRLSCAQRIV</sequence>
<protein>
    <recommendedName>
        <fullName evidence="3">DDE Tnp4 domain-containing protein</fullName>
    </recommendedName>
</protein>
<evidence type="ECO:0008006" key="3">
    <source>
        <dbReference type="Google" id="ProtNLM"/>
    </source>
</evidence>
<proteinExistence type="predicted"/>
<evidence type="ECO:0000313" key="2">
    <source>
        <dbReference type="Proteomes" id="UP001159363"/>
    </source>
</evidence>
<keyword evidence="2" id="KW-1185">Reference proteome</keyword>
<reference evidence="1 2" key="1">
    <citation type="submission" date="2023-02" db="EMBL/GenBank/DDBJ databases">
        <title>LHISI_Scaffold_Assembly.</title>
        <authorList>
            <person name="Stuart O.P."/>
            <person name="Cleave R."/>
            <person name="Magrath M.J.L."/>
            <person name="Mikheyev A.S."/>
        </authorList>
    </citation>
    <scope>NUCLEOTIDE SEQUENCE [LARGE SCALE GENOMIC DNA]</scope>
    <source>
        <strain evidence="1">Daus_M_001</strain>
        <tissue evidence="1">Leg muscle</tissue>
    </source>
</reference>
<comment type="caution">
    <text evidence="1">The sequence shown here is derived from an EMBL/GenBank/DDBJ whole genome shotgun (WGS) entry which is preliminary data.</text>
</comment>
<gene>
    <name evidence="1" type="ORF">PR048_012911</name>
</gene>
<dbReference type="EMBL" id="JARBHB010000004">
    <property type="protein sequence ID" value="KAJ8886699.1"/>
    <property type="molecule type" value="Genomic_DNA"/>
</dbReference>
<evidence type="ECO:0000313" key="1">
    <source>
        <dbReference type="EMBL" id="KAJ8886699.1"/>
    </source>
</evidence>
<accession>A0ABQ9HQQ6</accession>
<organism evidence="1 2">
    <name type="scientific">Dryococelus australis</name>
    <dbReference type="NCBI Taxonomy" id="614101"/>
    <lineage>
        <taxon>Eukaryota</taxon>
        <taxon>Metazoa</taxon>
        <taxon>Ecdysozoa</taxon>
        <taxon>Arthropoda</taxon>
        <taxon>Hexapoda</taxon>
        <taxon>Insecta</taxon>
        <taxon>Pterygota</taxon>
        <taxon>Neoptera</taxon>
        <taxon>Polyneoptera</taxon>
        <taxon>Phasmatodea</taxon>
        <taxon>Verophasmatodea</taxon>
        <taxon>Anareolatae</taxon>
        <taxon>Phasmatidae</taxon>
        <taxon>Eurycanthinae</taxon>
        <taxon>Dryococelus</taxon>
    </lineage>
</organism>